<dbReference type="EMBL" id="JBBUTF010000002">
    <property type="protein sequence ID" value="MEK8024615.1"/>
    <property type="molecule type" value="Genomic_DNA"/>
</dbReference>
<dbReference type="Proteomes" id="UP001368500">
    <property type="component" value="Unassembled WGS sequence"/>
</dbReference>
<sequence length="97" mass="10348">MNLPPEWLGYVAASLTTGSFVPQAWQTFRSDNLEGISVGMYGAFTIGVALWLVYGLAIGEWPIVIANLITFALAATILARTVRARRAAAAPAVPRDA</sequence>
<name>A0ABU9B696_9BURK</name>
<evidence type="ECO:0000313" key="6">
    <source>
        <dbReference type="EMBL" id="MEK8024615.1"/>
    </source>
</evidence>
<proteinExistence type="predicted"/>
<dbReference type="InterPro" id="IPR006603">
    <property type="entry name" value="PQ-loop_rpt"/>
</dbReference>
<comment type="caution">
    <text evidence="6">The sequence shown here is derived from an EMBL/GenBank/DDBJ whole genome shotgun (WGS) entry which is preliminary data.</text>
</comment>
<gene>
    <name evidence="6" type="ORF">AACH11_01365</name>
</gene>
<reference evidence="6 7" key="1">
    <citation type="submission" date="2024-04" db="EMBL/GenBank/DDBJ databases">
        <title>Novel species of the genus Ideonella isolated from streams.</title>
        <authorList>
            <person name="Lu H."/>
        </authorList>
    </citation>
    <scope>NUCLEOTIDE SEQUENCE [LARGE SCALE GENOMIC DNA]</scope>
    <source>
        <strain evidence="6 7">BYS139W</strain>
    </source>
</reference>
<dbReference type="InterPro" id="IPR047662">
    <property type="entry name" value="SemiSWEET"/>
</dbReference>
<keyword evidence="7" id="KW-1185">Reference proteome</keyword>
<keyword evidence="3 5" id="KW-1133">Transmembrane helix</keyword>
<evidence type="ECO:0000256" key="1">
    <source>
        <dbReference type="ARBA" id="ARBA00004141"/>
    </source>
</evidence>
<dbReference type="NCBIfam" id="NF037968">
    <property type="entry name" value="SemiSWEET_2"/>
    <property type="match status" value="1"/>
</dbReference>
<evidence type="ECO:0000256" key="5">
    <source>
        <dbReference type="SAM" id="Phobius"/>
    </source>
</evidence>
<keyword evidence="2 5" id="KW-0812">Transmembrane</keyword>
<keyword evidence="4 5" id="KW-0472">Membrane</keyword>
<dbReference type="Gene3D" id="1.20.1280.290">
    <property type="match status" value="1"/>
</dbReference>
<accession>A0ABU9B696</accession>
<evidence type="ECO:0000256" key="4">
    <source>
        <dbReference type="ARBA" id="ARBA00023136"/>
    </source>
</evidence>
<evidence type="ECO:0000313" key="7">
    <source>
        <dbReference type="Proteomes" id="UP001368500"/>
    </source>
</evidence>
<dbReference type="RefSeq" id="WP_341372396.1">
    <property type="nucleotide sequence ID" value="NZ_JBBUTF010000002.1"/>
</dbReference>
<dbReference type="Pfam" id="PF04193">
    <property type="entry name" value="PQ-loop"/>
    <property type="match status" value="1"/>
</dbReference>
<evidence type="ECO:0000256" key="3">
    <source>
        <dbReference type="ARBA" id="ARBA00022989"/>
    </source>
</evidence>
<feature type="transmembrane region" description="Helical" evidence="5">
    <location>
        <begin position="63"/>
        <end position="82"/>
    </location>
</feature>
<comment type="subcellular location">
    <subcellularLocation>
        <location evidence="1">Membrane</location>
        <topology evidence="1">Multi-pass membrane protein</topology>
    </subcellularLocation>
</comment>
<protein>
    <submittedName>
        <fullName evidence="6">SemiSWEET transporter</fullName>
    </submittedName>
</protein>
<organism evidence="6 7">
    <name type="scientific">Pseudaquabacterium rugosum</name>
    <dbReference type="NCBI Taxonomy" id="2984194"/>
    <lineage>
        <taxon>Bacteria</taxon>
        <taxon>Pseudomonadati</taxon>
        <taxon>Pseudomonadota</taxon>
        <taxon>Betaproteobacteria</taxon>
        <taxon>Burkholderiales</taxon>
        <taxon>Sphaerotilaceae</taxon>
        <taxon>Pseudaquabacterium</taxon>
    </lineage>
</organism>
<evidence type="ECO:0000256" key="2">
    <source>
        <dbReference type="ARBA" id="ARBA00022692"/>
    </source>
</evidence>
<feature type="transmembrane region" description="Helical" evidence="5">
    <location>
        <begin position="38"/>
        <end position="57"/>
    </location>
</feature>